<name>A0ABY4EWK0_9BACI</name>
<dbReference type="SUPFAM" id="SSF51395">
    <property type="entry name" value="FMN-linked oxidoreductases"/>
    <property type="match status" value="1"/>
</dbReference>
<dbReference type="Gene3D" id="3.20.20.70">
    <property type="entry name" value="Aldolase class I"/>
    <property type="match status" value="1"/>
</dbReference>
<evidence type="ECO:0000313" key="4">
    <source>
        <dbReference type="EMBL" id="UOQ48242.1"/>
    </source>
</evidence>
<evidence type="ECO:0000313" key="5">
    <source>
        <dbReference type="Proteomes" id="UP000831782"/>
    </source>
</evidence>
<dbReference type="PROSITE" id="PS51349">
    <property type="entry name" value="FMN_HYDROXY_ACID_DH_2"/>
    <property type="match status" value="1"/>
</dbReference>
<dbReference type="PANTHER" id="PTHR10578">
    <property type="entry name" value="S -2-HYDROXY-ACID OXIDASE-RELATED"/>
    <property type="match status" value="1"/>
</dbReference>
<evidence type="ECO:0000256" key="2">
    <source>
        <dbReference type="ARBA" id="ARBA00023002"/>
    </source>
</evidence>
<dbReference type="Pfam" id="PF01070">
    <property type="entry name" value="FMN_dh"/>
    <property type="match status" value="1"/>
</dbReference>
<dbReference type="PANTHER" id="PTHR10578:SF143">
    <property type="entry name" value="FMN-DEPENDENT ALPHA-HYDROXY ACID DEHYDROGENASE PB1A11.03"/>
    <property type="match status" value="1"/>
</dbReference>
<keyword evidence="2" id="KW-0560">Oxidoreductase</keyword>
<dbReference type="RefSeq" id="WP_244718484.1">
    <property type="nucleotide sequence ID" value="NZ_CP095072.1"/>
</dbReference>
<reference evidence="4 5" key="1">
    <citation type="submission" date="2022-04" db="EMBL/GenBank/DDBJ databases">
        <title>Gracilibacillus sp. isolated from saltern.</title>
        <authorList>
            <person name="Won M."/>
            <person name="Lee C.-M."/>
            <person name="Woen H.-Y."/>
            <person name="Kwon S.-W."/>
        </authorList>
    </citation>
    <scope>NUCLEOTIDE SEQUENCE [LARGE SCALE GENOMIC DNA]</scope>
    <source>
        <strain evidence="4 5">SSWR10-1</strain>
    </source>
</reference>
<dbReference type="InterPro" id="IPR013785">
    <property type="entry name" value="Aldolase_TIM"/>
</dbReference>
<evidence type="ECO:0000256" key="1">
    <source>
        <dbReference type="ARBA" id="ARBA00001917"/>
    </source>
</evidence>
<dbReference type="EMBL" id="CP095072">
    <property type="protein sequence ID" value="UOQ48242.1"/>
    <property type="molecule type" value="Genomic_DNA"/>
</dbReference>
<dbReference type="Proteomes" id="UP000831782">
    <property type="component" value="Chromosome"/>
</dbReference>
<protein>
    <submittedName>
        <fullName evidence="4">Alpha-hydroxy-acid oxidizing protein</fullName>
    </submittedName>
</protein>
<proteinExistence type="predicted"/>
<sequence>MTKATIKKSKVTALEKLVEQQLSQSSKLFLEEITSQKANSTSFILNRHTEANINISPFLLGSVGAQTYFHEDGELATALAAKNQGVPFIVSSHSSYSIEDIADAVPGCELWFQAHLFHDRDLTKHFIQRAELAGYQAIVVSLSNDVIHQTADTEARGTTNFVVDPIFAKKNHRNKQSIAEQVANEYQNRHVTWNDLAYIKQFTNLPVFIYGDLSIDDVRIALQQQVEGIILTNISYDNIDLLERVKTVVGDNLSIIIETEVTTKEALDQYLHVGADAVSVQRSYIHGLSISGVSGVEGVIAQLFT</sequence>
<comment type="cofactor">
    <cofactor evidence="1">
        <name>FMN</name>
        <dbReference type="ChEBI" id="CHEBI:58210"/>
    </cofactor>
</comment>
<organism evidence="4 5">
    <name type="scientific">Gracilibacillus caseinilyticus</name>
    <dbReference type="NCBI Taxonomy" id="2932256"/>
    <lineage>
        <taxon>Bacteria</taxon>
        <taxon>Bacillati</taxon>
        <taxon>Bacillota</taxon>
        <taxon>Bacilli</taxon>
        <taxon>Bacillales</taxon>
        <taxon>Bacillaceae</taxon>
        <taxon>Gracilibacillus</taxon>
    </lineage>
</organism>
<accession>A0ABY4EWK0</accession>
<evidence type="ECO:0000259" key="3">
    <source>
        <dbReference type="PROSITE" id="PS51349"/>
    </source>
</evidence>
<dbReference type="InterPro" id="IPR000262">
    <property type="entry name" value="FMN-dep_DH"/>
</dbReference>
<keyword evidence="5" id="KW-1185">Reference proteome</keyword>
<feature type="domain" description="FMN hydroxy acid dehydrogenase" evidence="3">
    <location>
        <begin position="56"/>
        <end position="305"/>
    </location>
</feature>
<gene>
    <name evidence="4" type="ORF">MUN88_19740</name>
</gene>
<dbReference type="InterPro" id="IPR037396">
    <property type="entry name" value="FMN_HAD"/>
</dbReference>